<gene>
    <name evidence="1" type="ORF">IQ19_05100</name>
</gene>
<proteinExistence type="predicted"/>
<reference evidence="1 2" key="1">
    <citation type="journal article" date="2015" name="Stand. Genomic Sci.">
        <title>Genomic Encyclopedia of Bacterial and Archaeal Type Strains, Phase III: the genomes of soil and plant-associated and newly described type strains.</title>
        <authorList>
            <person name="Whitman W.B."/>
            <person name="Woyke T."/>
            <person name="Klenk H.P."/>
            <person name="Zhou Y."/>
            <person name="Lilburn T.G."/>
            <person name="Beck B.J."/>
            <person name="De Vos P."/>
            <person name="Vandamme P."/>
            <person name="Eisen J.A."/>
            <person name="Garrity G."/>
            <person name="Hugenholtz P."/>
            <person name="Kyrpides N.C."/>
        </authorList>
    </citation>
    <scope>NUCLEOTIDE SEQUENCE [LARGE SCALE GENOMIC DNA]</scope>
    <source>
        <strain evidence="1 2">CGMCC 1.10115</strain>
    </source>
</reference>
<comment type="caution">
    <text evidence="1">The sequence shown here is derived from an EMBL/GenBank/DDBJ whole genome shotgun (WGS) entry which is preliminary data.</text>
</comment>
<sequence length="47" mass="5293">MNTNKSDMTGLDQLDTAVLLQKMIVIYGMINNGTKEETETNLFEVLD</sequence>
<dbReference type="OrthoDB" id="2905655at2"/>
<organism evidence="1 2">
    <name type="scientific">Cytobacillus oceanisediminis</name>
    <dbReference type="NCBI Taxonomy" id="665099"/>
    <lineage>
        <taxon>Bacteria</taxon>
        <taxon>Bacillati</taxon>
        <taxon>Bacillota</taxon>
        <taxon>Bacilli</taxon>
        <taxon>Bacillales</taxon>
        <taxon>Bacillaceae</taxon>
        <taxon>Cytobacillus</taxon>
    </lineage>
</organism>
<dbReference type="EMBL" id="VLKI01000026">
    <property type="protein sequence ID" value="TWH78901.1"/>
    <property type="molecule type" value="Genomic_DNA"/>
</dbReference>
<dbReference type="Proteomes" id="UP000318667">
    <property type="component" value="Unassembled WGS sequence"/>
</dbReference>
<dbReference type="AlphaFoldDB" id="A0A562J6V2"/>
<evidence type="ECO:0000313" key="1">
    <source>
        <dbReference type="EMBL" id="TWH78901.1"/>
    </source>
</evidence>
<dbReference type="GeneID" id="65406774"/>
<name>A0A562J6V2_9BACI</name>
<keyword evidence="2" id="KW-1185">Reference proteome</keyword>
<protein>
    <submittedName>
        <fullName evidence="1">Uncharacterized protein</fullName>
    </submittedName>
</protein>
<accession>A0A562J6V2</accession>
<dbReference type="RefSeq" id="WP_158638907.1">
    <property type="nucleotide sequence ID" value="NZ_CBCSDC010000040.1"/>
</dbReference>
<evidence type="ECO:0000313" key="2">
    <source>
        <dbReference type="Proteomes" id="UP000318667"/>
    </source>
</evidence>